<sequence>MLQCPSTPLRRVAAAAQAFVTPSSPTNMSRATYRFIIWPGAAREGCPPPNPTGALLAAAMTRRHEGDEQHLSDNR</sequence>
<dbReference type="AlphaFoldDB" id="Q8S1U5"/>
<protein>
    <submittedName>
        <fullName evidence="1">Uncharacterized protein P0504E02.20</fullName>
    </submittedName>
</protein>
<accession>Q8S1U5</accession>
<dbReference type="EMBL" id="AP003269">
    <property type="protein sequence ID" value="BAB89713.1"/>
    <property type="molecule type" value="Genomic_DNA"/>
</dbReference>
<reference evidence="1" key="1">
    <citation type="journal article" date="2002" name="Nature">
        <title>The genome sequence and structure of rice chromosome 1.</title>
        <authorList>
            <person name="Sasaki T."/>
            <person name="Matsumoto T."/>
            <person name="Yamamoto K."/>
            <person name="Sakata K."/>
            <person name="Baba T."/>
            <person name="Katayose Y."/>
            <person name="Wu J."/>
            <person name="Niimura Y."/>
            <person name="Cheng Z."/>
            <person name="Nagamura Y."/>
            <person name="Antonio B.A."/>
            <person name="Kanamori H."/>
            <person name="Hosokawa S."/>
            <person name="Masukawa M."/>
            <person name="Arikawa K."/>
            <person name="Chiden Y."/>
            <person name="Hayashi M."/>
            <person name="Okamoto M."/>
            <person name="Ando T."/>
            <person name="Aoki H."/>
            <person name="Arita K."/>
            <person name="Hamada M."/>
            <person name="Harada C."/>
            <person name="Hijishita S."/>
            <person name="Honda M."/>
            <person name="Ichikawa Y."/>
            <person name="Idonuma A."/>
            <person name="Iijima M."/>
            <person name="Ikeda M."/>
            <person name="Ikeno M."/>
            <person name="Itoh S."/>
            <person name="Itoh T."/>
            <person name="Itoh Y."/>
            <person name="Itoh Y."/>
            <person name="Iwabuchi A."/>
            <person name="Kamiya K."/>
            <person name="Karasawa W."/>
            <person name="Katagiri S."/>
            <person name="Kikuta A."/>
            <person name="Kobayashi N."/>
            <person name="Kono I."/>
            <person name="Machita K."/>
            <person name="Maehara T."/>
            <person name="Mizuno H."/>
            <person name="Mizubayashi T."/>
            <person name="Mukai Y."/>
            <person name="Nagasaki H."/>
            <person name="Nakashima M."/>
            <person name="Nakama Y."/>
            <person name="Nakamichi Y."/>
            <person name="Nakamura M."/>
            <person name="Namiki N."/>
            <person name="Negishi M."/>
            <person name="Ohta I."/>
            <person name="Ono N."/>
            <person name="Saji S."/>
            <person name="Sakai K."/>
            <person name="Shibata M."/>
            <person name="Shimokawa T."/>
            <person name="Shomura A."/>
            <person name="Song J."/>
            <person name="Takazaki Y."/>
            <person name="Terasawa K."/>
            <person name="Tsuji K."/>
            <person name="Waki K."/>
            <person name="Yamagata H."/>
            <person name="Yamane H."/>
            <person name="Yoshiki S."/>
            <person name="Yoshihara R."/>
            <person name="Yukawa K."/>
            <person name="Zhong H."/>
            <person name="Iwama H."/>
            <person name="Endo T."/>
            <person name="Ito H."/>
            <person name="Hahn J.H."/>
            <person name="Kim H.I."/>
            <person name="Eun M.Y."/>
            <person name="Yano M."/>
            <person name="Jiang J."/>
            <person name="Gojobori T."/>
        </authorList>
    </citation>
    <scope>NUCLEOTIDE SEQUENCE [LARGE SCALE GENOMIC DNA]</scope>
</reference>
<proteinExistence type="predicted"/>
<name>Q8S1U5_ORYSJ</name>
<evidence type="ECO:0000313" key="1">
    <source>
        <dbReference type="EMBL" id="BAB89713.1"/>
    </source>
</evidence>
<organism evidence="1">
    <name type="scientific">Oryza sativa subsp. japonica</name>
    <name type="common">Rice</name>
    <dbReference type="NCBI Taxonomy" id="39947"/>
    <lineage>
        <taxon>Eukaryota</taxon>
        <taxon>Viridiplantae</taxon>
        <taxon>Streptophyta</taxon>
        <taxon>Embryophyta</taxon>
        <taxon>Tracheophyta</taxon>
        <taxon>Spermatophyta</taxon>
        <taxon>Magnoliopsida</taxon>
        <taxon>Liliopsida</taxon>
        <taxon>Poales</taxon>
        <taxon>Poaceae</taxon>
        <taxon>BOP clade</taxon>
        <taxon>Oryzoideae</taxon>
        <taxon>Oryzeae</taxon>
        <taxon>Oryzinae</taxon>
        <taxon>Oryza</taxon>
        <taxon>Oryza sativa</taxon>
    </lineage>
</organism>
<gene>
    <name evidence="1" type="primary">P0504E02.20</name>
</gene>
<dbReference type="Proteomes" id="UP000817658">
    <property type="component" value="Chromosome 1"/>
</dbReference>